<comment type="similarity">
    <text evidence="1 6">Belongs to the enoyl-CoA hydratase/isomerase family.</text>
</comment>
<evidence type="ECO:0000256" key="1">
    <source>
        <dbReference type="ARBA" id="ARBA00005254"/>
    </source>
</evidence>
<evidence type="ECO:0000256" key="2">
    <source>
        <dbReference type="ARBA" id="ARBA00012076"/>
    </source>
</evidence>
<dbReference type="GO" id="GO:0004300">
    <property type="term" value="F:enoyl-CoA hydratase activity"/>
    <property type="evidence" value="ECO:0007669"/>
    <property type="project" value="UniProtKB-EC"/>
</dbReference>
<dbReference type="PROSITE" id="PS00166">
    <property type="entry name" value="ENOYL_COA_HYDRATASE"/>
    <property type="match status" value="1"/>
</dbReference>
<keyword evidence="3" id="KW-0456">Lyase</keyword>
<evidence type="ECO:0000313" key="8">
    <source>
        <dbReference type="Proteomes" id="UP000295388"/>
    </source>
</evidence>
<comment type="catalytic activity">
    <reaction evidence="4">
        <text>a (3S)-3-hydroxyacyl-CoA = a (2E)-enoyl-CoA + H2O</text>
        <dbReference type="Rhea" id="RHEA:16105"/>
        <dbReference type="ChEBI" id="CHEBI:15377"/>
        <dbReference type="ChEBI" id="CHEBI:57318"/>
        <dbReference type="ChEBI" id="CHEBI:58856"/>
        <dbReference type="EC" id="4.2.1.17"/>
    </reaction>
</comment>
<dbReference type="InterPro" id="IPR014748">
    <property type="entry name" value="Enoyl-CoA_hydra_C"/>
</dbReference>
<accession>A0A4R6KK12</accession>
<proteinExistence type="inferred from homology"/>
<dbReference type="FunFam" id="3.90.226.10:FF:000009">
    <property type="entry name" value="Carnitinyl-CoA dehydratase"/>
    <property type="match status" value="1"/>
</dbReference>
<dbReference type="Gene3D" id="1.10.12.10">
    <property type="entry name" value="Lyase 2-enoyl-coa Hydratase, Chain A, domain 2"/>
    <property type="match status" value="1"/>
</dbReference>
<dbReference type="EMBL" id="SNWQ01000003">
    <property type="protein sequence ID" value="TDO51658.1"/>
    <property type="molecule type" value="Genomic_DNA"/>
</dbReference>
<dbReference type="GO" id="GO:0006635">
    <property type="term" value="P:fatty acid beta-oxidation"/>
    <property type="evidence" value="ECO:0007669"/>
    <property type="project" value="TreeGrafter"/>
</dbReference>
<evidence type="ECO:0000256" key="6">
    <source>
        <dbReference type="RuleBase" id="RU003707"/>
    </source>
</evidence>
<dbReference type="InterPro" id="IPR029045">
    <property type="entry name" value="ClpP/crotonase-like_dom_sf"/>
</dbReference>
<gene>
    <name evidence="7" type="ORF">EV643_103397</name>
</gene>
<dbReference type="Gene3D" id="3.90.226.10">
    <property type="entry name" value="2-enoyl-CoA Hydratase, Chain A, domain 1"/>
    <property type="match status" value="1"/>
</dbReference>
<dbReference type="PANTHER" id="PTHR11941">
    <property type="entry name" value="ENOYL-COA HYDRATASE-RELATED"/>
    <property type="match status" value="1"/>
</dbReference>
<dbReference type="OrthoDB" id="8452484at2"/>
<evidence type="ECO:0000256" key="5">
    <source>
        <dbReference type="ARBA" id="ARBA00023717"/>
    </source>
</evidence>
<dbReference type="SUPFAM" id="SSF52096">
    <property type="entry name" value="ClpP/crotonase"/>
    <property type="match status" value="1"/>
</dbReference>
<reference evidence="7 8" key="1">
    <citation type="submission" date="2019-03" db="EMBL/GenBank/DDBJ databases">
        <title>Genomic Encyclopedia of Type Strains, Phase III (KMG-III): the genomes of soil and plant-associated and newly described type strains.</title>
        <authorList>
            <person name="Whitman W."/>
        </authorList>
    </citation>
    <scope>NUCLEOTIDE SEQUENCE [LARGE SCALE GENOMIC DNA]</scope>
    <source>
        <strain evidence="7 8">VKM Ac-2527</strain>
    </source>
</reference>
<sequence>MAPLIEVSEAGLVRTLVLNRPQQLNALNSAVLEQLIEQIDSVAHASSVGCVVIKGAGDRAFSAGADLDEIRGLNAEQAHQFIRRGHRAMACIEQSPVPVVAQVDGFALGGGFELMLACHLVIASERSQFGLPESRIGCIPGFGGTQRLSAAVGKAAAFHLMLTGERVDAARAWQIGLLSVPPVPHTDLDAEVERTSALIASGSRAGTATLLEAARAGFAAPALEQEAALAALAIASTDGQEGITAFAERRDPVFNKEDPR</sequence>
<dbReference type="CDD" id="cd06558">
    <property type="entry name" value="crotonase-like"/>
    <property type="match status" value="1"/>
</dbReference>
<dbReference type="InterPro" id="IPR001753">
    <property type="entry name" value="Enoyl-CoA_hydra/iso"/>
</dbReference>
<dbReference type="PANTHER" id="PTHR11941:SF54">
    <property type="entry name" value="ENOYL-COA HYDRATASE, MITOCHONDRIAL"/>
    <property type="match status" value="1"/>
</dbReference>
<dbReference type="Proteomes" id="UP000295388">
    <property type="component" value="Unassembled WGS sequence"/>
</dbReference>
<protein>
    <recommendedName>
        <fullName evidence="2">enoyl-CoA hydratase</fullName>
        <ecNumber evidence="2">4.2.1.17</ecNumber>
    </recommendedName>
</protein>
<dbReference type="EC" id="4.2.1.17" evidence="2"/>
<dbReference type="RefSeq" id="WP_133799566.1">
    <property type="nucleotide sequence ID" value="NZ_SNWQ01000003.1"/>
</dbReference>
<comment type="catalytic activity">
    <reaction evidence="5">
        <text>a 4-saturated-(3S)-3-hydroxyacyl-CoA = a (3E)-enoyl-CoA + H2O</text>
        <dbReference type="Rhea" id="RHEA:20724"/>
        <dbReference type="ChEBI" id="CHEBI:15377"/>
        <dbReference type="ChEBI" id="CHEBI:58521"/>
        <dbReference type="ChEBI" id="CHEBI:137480"/>
        <dbReference type="EC" id="4.2.1.17"/>
    </reaction>
</comment>
<evidence type="ECO:0000256" key="3">
    <source>
        <dbReference type="ARBA" id="ARBA00023239"/>
    </source>
</evidence>
<evidence type="ECO:0000313" key="7">
    <source>
        <dbReference type="EMBL" id="TDO51658.1"/>
    </source>
</evidence>
<keyword evidence="8" id="KW-1185">Reference proteome</keyword>
<comment type="caution">
    <text evidence="7">The sequence shown here is derived from an EMBL/GenBank/DDBJ whole genome shotgun (WGS) entry which is preliminary data.</text>
</comment>
<organism evidence="7 8">
    <name type="scientific">Kribbella caucasensis</name>
    <dbReference type="NCBI Taxonomy" id="2512215"/>
    <lineage>
        <taxon>Bacteria</taxon>
        <taxon>Bacillati</taxon>
        <taxon>Actinomycetota</taxon>
        <taxon>Actinomycetes</taxon>
        <taxon>Propionibacteriales</taxon>
        <taxon>Kribbellaceae</taxon>
        <taxon>Kribbella</taxon>
    </lineage>
</organism>
<dbReference type="InterPro" id="IPR018376">
    <property type="entry name" value="Enoyl-CoA_hyd/isom_CS"/>
</dbReference>
<dbReference type="Pfam" id="PF00378">
    <property type="entry name" value="ECH_1"/>
    <property type="match status" value="1"/>
</dbReference>
<evidence type="ECO:0000256" key="4">
    <source>
        <dbReference type="ARBA" id="ARBA00023709"/>
    </source>
</evidence>
<dbReference type="AlphaFoldDB" id="A0A4R6KK12"/>
<name>A0A4R6KK12_9ACTN</name>